<dbReference type="InterPro" id="IPR008948">
    <property type="entry name" value="L-Aspartase-like"/>
</dbReference>
<dbReference type="InterPro" id="IPR000362">
    <property type="entry name" value="Fumarate_lyase_fam"/>
</dbReference>
<dbReference type="EMBL" id="CAFBLU010000017">
    <property type="protein sequence ID" value="CAB4877231.1"/>
    <property type="molecule type" value="Genomic_DNA"/>
</dbReference>
<dbReference type="InterPro" id="IPR029419">
    <property type="entry name" value="Arg_succ_lyase_C"/>
</dbReference>
<sequence length="442" mass="47314">MNSSAGFDWRLAPYDIALSRAHVTMLASRGIIETNDSVAIIGALDSVEAELESGAFEFLDTDEDIHMAIERRVTALIGDAGARMHTARSRNDQVATGLVLWIRAHARAAADACGELETVLLALAEGHLDWALPGYTHLQRAQPVYLSHHALAWFWMVNRDRNRFLAVEAASKRAMPLGAGALAGVNFDTDRRMVAKELGFDGVAVNSIDAVADRDIALELLSAHAICATHLSRIGAELVLWSSQEFGFMSMADSWSSGSSIMPQKKNPDAAELLRAKAPRVVGHLAALHGVMHALPLTYNKDLQEDKEHLFDSAETVEMSIEAAGLMLATASFNREAMAEAAGDDLVAATDLADLLVGKGMPFRDAHGVVAALVRLAVESGRGLADLTESEVTEASALLLPEYSGLLEPGQTLESKRSEGGTALDRVREQLGSAHAAHLSLG</sequence>
<organism evidence="3">
    <name type="scientific">freshwater metagenome</name>
    <dbReference type="NCBI Taxonomy" id="449393"/>
    <lineage>
        <taxon>unclassified sequences</taxon>
        <taxon>metagenomes</taxon>
        <taxon>ecological metagenomes</taxon>
    </lineage>
</organism>
<dbReference type="SUPFAM" id="SSF48557">
    <property type="entry name" value="L-aspartase-like"/>
    <property type="match status" value="1"/>
</dbReference>
<feature type="domain" description="Fumarate lyase N-terminal" evidence="1">
    <location>
        <begin position="3"/>
        <end position="283"/>
    </location>
</feature>
<dbReference type="PRINTS" id="PR00149">
    <property type="entry name" value="FUMRATELYASE"/>
</dbReference>
<dbReference type="PANTHER" id="PTHR43814:SF1">
    <property type="entry name" value="ARGININOSUCCINATE LYASE"/>
    <property type="match status" value="1"/>
</dbReference>
<dbReference type="InterPro" id="IPR020557">
    <property type="entry name" value="Fumarate_lyase_CS"/>
</dbReference>
<dbReference type="HAMAP" id="MF_00006">
    <property type="entry name" value="Arg_succ_lyase"/>
    <property type="match status" value="1"/>
</dbReference>
<dbReference type="Gene3D" id="1.10.40.30">
    <property type="entry name" value="Fumarase/aspartase (C-terminal domain)"/>
    <property type="match status" value="1"/>
</dbReference>
<evidence type="ECO:0000313" key="3">
    <source>
        <dbReference type="EMBL" id="CAB4877231.1"/>
    </source>
</evidence>
<dbReference type="Pfam" id="PF14698">
    <property type="entry name" value="ASL_C2"/>
    <property type="match status" value="1"/>
</dbReference>
<dbReference type="NCBIfam" id="TIGR00838">
    <property type="entry name" value="argH"/>
    <property type="match status" value="1"/>
</dbReference>
<dbReference type="GO" id="GO:0042450">
    <property type="term" value="P:L-arginine biosynthetic process via ornithine"/>
    <property type="evidence" value="ECO:0007669"/>
    <property type="project" value="InterPro"/>
</dbReference>
<evidence type="ECO:0000259" key="2">
    <source>
        <dbReference type="Pfam" id="PF14698"/>
    </source>
</evidence>
<dbReference type="InterPro" id="IPR024083">
    <property type="entry name" value="Fumarase/histidase_N"/>
</dbReference>
<dbReference type="InterPro" id="IPR022761">
    <property type="entry name" value="Fumarate_lyase_N"/>
</dbReference>
<dbReference type="Gene3D" id="1.10.275.10">
    <property type="entry name" value="Fumarase/aspartase (N-terminal domain)"/>
    <property type="match status" value="1"/>
</dbReference>
<dbReference type="Gene3D" id="1.20.200.10">
    <property type="entry name" value="Fumarase/aspartase (Central domain)"/>
    <property type="match status" value="1"/>
</dbReference>
<dbReference type="AlphaFoldDB" id="A0A6J7E365"/>
<dbReference type="CDD" id="cd01359">
    <property type="entry name" value="Argininosuccinate_lyase"/>
    <property type="match status" value="1"/>
</dbReference>
<dbReference type="GO" id="GO:0004056">
    <property type="term" value="F:argininosuccinate lyase activity"/>
    <property type="evidence" value="ECO:0007669"/>
    <property type="project" value="InterPro"/>
</dbReference>
<protein>
    <submittedName>
        <fullName evidence="3">Unannotated protein</fullName>
    </submittedName>
</protein>
<dbReference type="FunFam" id="1.20.200.10:FF:000015">
    <property type="entry name" value="argininosuccinate lyase isoform X2"/>
    <property type="match status" value="1"/>
</dbReference>
<name>A0A6J7E365_9ZZZZ</name>
<accession>A0A6J7E365</accession>
<gene>
    <name evidence="3" type="ORF">UFOPK3444_01092</name>
</gene>
<dbReference type="PRINTS" id="PR00145">
    <property type="entry name" value="ARGSUCLYASE"/>
</dbReference>
<proteinExistence type="inferred from homology"/>
<evidence type="ECO:0000259" key="1">
    <source>
        <dbReference type="Pfam" id="PF00206"/>
    </source>
</evidence>
<dbReference type="PANTHER" id="PTHR43814">
    <property type="entry name" value="ARGININOSUCCINATE LYASE"/>
    <property type="match status" value="1"/>
</dbReference>
<dbReference type="Pfam" id="PF00206">
    <property type="entry name" value="Lyase_1"/>
    <property type="match status" value="1"/>
</dbReference>
<reference evidence="3" key="1">
    <citation type="submission" date="2020-05" db="EMBL/GenBank/DDBJ databases">
        <authorList>
            <person name="Chiriac C."/>
            <person name="Salcher M."/>
            <person name="Ghai R."/>
            <person name="Kavagutti S V."/>
        </authorList>
    </citation>
    <scope>NUCLEOTIDE SEQUENCE</scope>
</reference>
<dbReference type="GO" id="GO:0005829">
    <property type="term" value="C:cytosol"/>
    <property type="evidence" value="ECO:0007669"/>
    <property type="project" value="TreeGrafter"/>
</dbReference>
<feature type="domain" description="Argininosuccinate lyase C-terminal" evidence="2">
    <location>
        <begin position="348"/>
        <end position="411"/>
    </location>
</feature>
<dbReference type="InterPro" id="IPR009049">
    <property type="entry name" value="Argininosuccinate_lyase"/>
</dbReference>
<dbReference type="PROSITE" id="PS00163">
    <property type="entry name" value="FUMARATE_LYASES"/>
    <property type="match status" value="1"/>
</dbReference>